<dbReference type="Proteomes" id="UP000622797">
    <property type="component" value="Unassembled WGS sequence"/>
</dbReference>
<comment type="caution">
    <text evidence="2">The sequence shown here is derived from an EMBL/GenBank/DDBJ whole genome shotgun (WGS) entry which is preliminary data.</text>
</comment>
<dbReference type="AlphaFoldDB" id="A0A8H4XC17"/>
<protein>
    <submittedName>
        <fullName evidence="2">Uncharacterized protein</fullName>
    </submittedName>
</protein>
<dbReference type="OrthoDB" id="10323401at2759"/>
<reference evidence="2" key="2">
    <citation type="submission" date="2020-05" db="EMBL/GenBank/DDBJ databases">
        <authorList>
            <person name="Kim H.-S."/>
            <person name="Proctor R.H."/>
            <person name="Brown D.W."/>
        </authorList>
    </citation>
    <scope>NUCLEOTIDE SEQUENCE</scope>
    <source>
        <strain evidence="2">NRRL 20472</strain>
    </source>
</reference>
<evidence type="ECO:0000313" key="3">
    <source>
        <dbReference type="Proteomes" id="UP000622797"/>
    </source>
</evidence>
<feature type="region of interest" description="Disordered" evidence="1">
    <location>
        <begin position="1"/>
        <end position="50"/>
    </location>
</feature>
<proteinExistence type="predicted"/>
<evidence type="ECO:0000256" key="1">
    <source>
        <dbReference type="SAM" id="MobiDB-lite"/>
    </source>
</evidence>
<keyword evidence="3" id="KW-1185">Reference proteome</keyword>
<evidence type="ECO:0000313" key="2">
    <source>
        <dbReference type="EMBL" id="KAF4969603.1"/>
    </source>
</evidence>
<accession>A0A8H4XC17</accession>
<reference evidence="2" key="1">
    <citation type="journal article" date="2020" name="BMC Genomics">
        <title>Correction to: Identification and distribution of gene clusters required for synthesis of sphingolipid metabolism inhibitors in diverse species of the filamentous fungus Fusarium.</title>
        <authorList>
            <person name="Kim H.S."/>
            <person name="Lohmar J.M."/>
            <person name="Busman M."/>
            <person name="Brown D.W."/>
            <person name="Naumann T.A."/>
            <person name="Divon H.H."/>
            <person name="Lysoe E."/>
            <person name="Uhlig S."/>
            <person name="Proctor R.H."/>
        </authorList>
    </citation>
    <scope>NUCLEOTIDE SEQUENCE</scope>
    <source>
        <strain evidence="2">NRRL 20472</strain>
    </source>
</reference>
<gene>
    <name evidence="2" type="ORF">FSARC_3182</name>
</gene>
<name>A0A8H4XC17_9HYPO</name>
<sequence length="166" mass="19085">MPSQGLKGIFTRSSKRNSAQPLREQPVRHRTEADEEEEFPMREPSDSWTHERYREEIETLKTECNDLRLQRDRNSEIAKDRSHDVAKKGRELRQAAEVFQRIQDDIDSAVDTGAIRDALRKAIDSPSEGTNVDDALSELEKAEKKLSTIKDAIGGYVQKIIQRLHE</sequence>
<dbReference type="EMBL" id="JABEXW010000156">
    <property type="protein sequence ID" value="KAF4969603.1"/>
    <property type="molecule type" value="Genomic_DNA"/>
</dbReference>
<feature type="compositionally biased region" description="Basic and acidic residues" evidence="1">
    <location>
        <begin position="39"/>
        <end position="50"/>
    </location>
</feature>
<organism evidence="2 3">
    <name type="scientific">Fusarium sarcochroum</name>
    <dbReference type="NCBI Taxonomy" id="1208366"/>
    <lineage>
        <taxon>Eukaryota</taxon>
        <taxon>Fungi</taxon>
        <taxon>Dikarya</taxon>
        <taxon>Ascomycota</taxon>
        <taxon>Pezizomycotina</taxon>
        <taxon>Sordariomycetes</taxon>
        <taxon>Hypocreomycetidae</taxon>
        <taxon>Hypocreales</taxon>
        <taxon>Nectriaceae</taxon>
        <taxon>Fusarium</taxon>
        <taxon>Fusarium lateritium species complex</taxon>
    </lineage>
</organism>